<accession>A0A9W4UMP5</accession>
<keyword evidence="2" id="KW-1185">Reference proteome</keyword>
<gene>
    <name evidence="1" type="ORF">PDIGIT_LOCUS10957</name>
</gene>
<dbReference type="EMBL" id="CAOQHR010000007">
    <property type="protein sequence ID" value="CAI6337842.1"/>
    <property type="molecule type" value="Genomic_DNA"/>
</dbReference>
<proteinExistence type="predicted"/>
<name>A0A9W4UMP5_9PLEO</name>
<dbReference type="AlphaFoldDB" id="A0A9W4UMP5"/>
<sequence>MSEDMIGARAQLERDSFLFDLDLGIGRCVCMRVSHAHRTDVPPVDCLALAGSDFVCCLCVCVSVFSPSIFYRAIRDCFLSHKT</sequence>
<dbReference type="Proteomes" id="UP001152607">
    <property type="component" value="Unassembled WGS sequence"/>
</dbReference>
<organism evidence="1 2">
    <name type="scientific">Periconia digitata</name>
    <dbReference type="NCBI Taxonomy" id="1303443"/>
    <lineage>
        <taxon>Eukaryota</taxon>
        <taxon>Fungi</taxon>
        <taxon>Dikarya</taxon>
        <taxon>Ascomycota</taxon>
        <taxon>Pezizomycotina</taxon>
        <taxon>Dothideomycetes</taxon>
        <taxon>Pleosporomycetidae</taxon>
        <taxon>Pleosporales</taxon>
        <taxon>Massarineae</taxon>
        <taxon>Periconiaceae</taxon>
        <taxon>Periconia</taxon>
    </lineage>
</organism>
<comment type="caution">
    <text evidence="1">The sequence shown here is derived from an EMBL/GenBank/DDBJ whole genome shotgun (WGS) entry which is preliminary data.</text>
</comment>
<evidence type="ECO:0000313" key="1">
    <source>
        <dbReference type="EMBL" id="CAI6337842.1"/>
    </source>
</evidence>
<reference evidence="1" key="1">
    <citation type="submission" date="2023-01" db="EMBL/GenBank/DDBJ databases">
        <authorList>
            <person name="Van Ghelder C."/>
            <person name="Rancurel C."/>
        </authorList>
    </citation>
    <scope>NUCLEOTIDE SEQUENCE</scope>
    <source>
        <strain evidence="1">CNCM I-4278</strain>
    </source>
</reference>
<protein>
    <submittedName>
        <fullName evidence="1">Uncharacterized protein</fullName>
    </submittedName>
</protein>
<evidence type="ECO:0000313" key="2">
    <source>
        <dbReference type="Proteomes" id="UP001152607"/>
    </source>
</evidence>